<evidence type="ECO:0000256" key="15">
    <source>
        <dbReference type="RuleBase" id="RU003357"/>
    </source>
</evidence>
<dbReference type="KEGG" id="pcm:AY601_0047"/>
<keyword evidence="4 14" id="KW-1134">Transmembrane beta strand</keyword>
<dbReference type="Gene3D" id="2.40.170.20">
    <property type="entry name" value="TonB-dependent receptor, beta-barrel domain"/>
    <property type="match status" value="1"/>
</dbReference>
<evidence type="ECO:0000256" key="11">
    <source>
        <dbReference type="ARBA" id="ARBA00023136"/>
    </source>
</evidence>
<evidence type="ECO:0000313" key="19">
    <source>
        <dbReference type="Proteomes" id="UP000071561"/>
    </source>
</evidence>
<evidence type="ECO:0000256" key="9">
    <source>
        <dbReference type="ARBA" id="ARBA00023065"/>
    </source>
</evidence>
<evidence type="ECO:0000256" key="3">
    <source>
        <dbReference type="ARBA" id="ARBA00022448"/>
    </source>
</evidence>
<dbReference type="InterPro" id="IPR012910">
    <property type="entry name" value="Plug_dom"/>
</dbReference>
<evidence type="ECO:0000259" key="17">
    <source>
        <dbReference type="Pfam" id="PF07715"/>
    </source>
</evidence>
<comment type="subcellular location">
    <subcellularLocation>
        <location evidence="1 14">Cell outer membrane</location>
        <topology evidence="1 14">Multi-pass membrane protein</topology>
    </subcellularLocation>
</comment>
<name>A0A127V6W5_9SPHI</name>
<dbReference type="Gene3D" id="2.60.40.1120">
    <property type="entry name" value="Carboxypeptidase-like, regulatory domain"/>
    <property type="match status" value="1"/>
</dbReference>
<gene>
    <name evidence="18" type="ORF">AY601_0047</name>
</gene>
<dbReference type="InterPro" id="IPR010105">
    <property type="entry name" value="TonB_sidphr_rcpt"/>
</dbReference>
<protein>
    <submittedName>
        <fullName evidence="18">Ferrichrome-iron receptor</fullName>
    </submittedName>
</protein>
<evidence type="ECO:0000313" key="18">
    <source>
        <dbReference type="EMBL" id="AMP97020.1"/>
    </source>
</evidence>
<evidence type="ECO:0000256" key="7">
    <source>
        <dbReference type="ARBA" id="ARBA00022729"/>
    </source>
</evidence>
<feature type="domain" description="TonB-dependent receptor-like beta-barrel" evidence="16">
    <location>
        <begin position="334"/>
        <end position="772"/>
    </location>
</feature>
<evidence type="ECO:0000259" key="16">
    <source>
        <dbReference type="Pfam" id="PF00593"/>
    </source>
</evidence>
<dbReference type="Pfam" id="PF00593">
    <property type="entry name" value="TonB_dep_Rec_b-barrel"/>
    <property type="match status" value="1"/>
</dbReference>
<organism evidence="18 19">
    <name type="scientific">Pedobacter cryoconitis</name>
    <dbReference type="NCBI Taxonomy" id="188932"/>
    <lineage>
        <taxon>Bacteria</taxon>
        <taxon>Pseudomonadati</taxon>
        <taxon>Bacteroidota</taxon>
        <taxon>Sphingobacteriia</taxon>
        <taxon>Sphingobacteriales</taxon>
        <taxon>Sphingobacteriaceae</taxon>
        <taxon>Pedobacter</taxon>
    </lineage>
</organism>
<feature type="domain" description="TonB-dependent receptor plug" evidence="17">
    <location>
        <begin position="152"/>
        <end position="253"/>
    </location>
</feature>
<evidence type="ECO:0000256" key="13">
    <source>
        <dbReference type="ARBA" id="ARBA00023237"/>
    </source>
</evidence>
<evidence type="ECO:0000256" key="6">
    <source>
        <dbReference type="ARBA" id="ARBA00022692"/>
    </source>
</evidence>
<accession>A0A127V6W5</accession>
<evidence type="ECO:0000256" key="2">
    <source>
        <dbReference type="ARBA" id="ARBA00009810"/>
    </source>
</evidence>
<evidence type="ECO:0000256" key="1">
    <source>
        <dbReference type="ARBA" id="ARBA00004571"/>
    </source>
</evidence>
<dbReference type="SUPFAM" id="SSF56935">
    <property type="entry name" value="Porins"/>
    <property type="match status" value="1"/>
</dbReference>
<dbReference type="AlphaFoldDB" id="A0A127V6W5"/>
<comment type="similarity">
    <text evidence="2 14 15">Belongs to the TonB-dependent receptor family.</text>
</comment>
<keyword evidence="6 14" id="KW-0812">Transmembrane</keyword>
<dbReference type="InterPro" id="IPR008969">
    <property type="entry name" value="CarboxyPept-like_regulatory"/>
</dbReference>
<keyword evidence="12 18" id="KW-0675">Receptor</keyword>
<dbReference type="EMBL" id="CP014504">
    <property type="protein sequence ID" value="AMP97020.1"/>
    <property type="molecule type" value="Genomic_DNA"/>
</dbReference>
<evidence type="ECO:0000256" key="8">
    <source>
        <dbReference type="ARBA" id="ARBA00023004"/>
    </source>
</evidence>
<dbReference type="PANTHER" id="PTHR32552:SF68">
    <property type="entry name" value="FERRICHROME OUTER MEMBRANE TRANSPORTER_PHAGE RECEPTOR"/>
    <property type="match status" value="1"/>
</dbReference>
<proteinExistence type="inferred from homology"/>
<keyword evidence="8" id="KW-0408">Iron</keyword>
<dbReference type="Proteomes" id="UP000071561">
    <property type="component" value="Chromosome"/>
</dbReference>
<reference evidence="18 19" key="1">
    <citation type="submission" date="2016-03" db="EMBL/GenBank/DDBJ databases">
        <title>Complete genome sequence of Pedobacter cryoconitis PAMC 27485.</title>
        <authorList>
            <person name="Lee J."/>
            <person name="Kim O.-S."/>
        </authorList>
    </citation>
    <scope>NUCLEOTIDE SEQUENCE [LARGE SCALE GENOMIC DNA]</scope>
    <source>
        <strain evidence="18 19">PAMC 27485</strain>
    </source>
</reference>
<dbReference type="GO" id="GO:0015891">
    <property type="term" value="P:siderophore transport"/>
    <property type="evidence" value="ECO:0007669"/>
    <property type="project" value="InterPro"/>
</dbReference>
<evidence type="ECO:0000256" key="12">
    <source>
        <dbReference type="ARBA" id="ARBA00023170"/>
    </source>
</evidence>
<dbReference type="Pfam" id="PF07715">
    <property type="entry name" value="Plug"/>
    <property type="match status" value="1"/>
</dbReference>
<keyword evidence="5" id="KW-0410">Iron transport</keyword>
<evidence type="ECO:0000256" key="10">
    <source>
        <dbReference type="ARBA" id="ARBA00023077"/>
    </source>
</evidence>
<sequence>MIAYLQLPIRYQNPLKHMKIKVFLFIFLLFSTCKLYAQLPAGSLHGNIISFENEPIPGANVVFQNTKLKTITDANGNFSFKNIPAGTYVLIVSNVGYTATRQNLVIESGKKLKLNLQLSKSKQELNEVAVSGIKNRYKISNSNTSTRMDIPLLTTPQSVQIVSNQVIKDRQAFTLNEISNSFTGMKANNGNGSFSIRGFTAYSPTDASFLLYNGIRGNLFLWSQQPLLYNIESVELLRGPSGALFSEGSPGGVVNFVTKKPQVKERYEFDVAIGSWDFKRLSADLTGPFSKNKKLLYRAIIGYDKSKSFRDYQDKENIFIAPSLTYLFSARTDLNLEINYAHQKTNQQYDNGTYIRTNPDGTFDFNYYPDNLTIQSPTDYGKTDNISATLTFNHQFSDKLKLTAIHRAVNSKLDYTDHIPVGKIRNDSISRSYQDWETSRFSLQTTAYLAYQTNTGLLNHHIITGVDYNRYGWTKNDYQYKPATRISIFNPDYSLDPPAGSVKAQESDDNKRITNLIGVYVQDQVSIGEKIKALLSMRYDSYHAKETPLSARDNKQGDELQASGLIPRIGLVYLPATNISVYASFLKSFNPQTSNNVLSGGPFPTRRATQYEIGYKGDFFNNAIATSVALYQINYANILASAPTEENSHRQEALKGTRSNGIEFSATGTIQNFNIIAGYAYNNHVILSTSTFGKKGDRFSNAPKHIANLWLKYNVAKGAVKGTGIAAGVRYVSDQVGQITNQNFIFPSYTVFDAALNYRRGKYNIQLNAYNLTDKRYFTGSRSSTVTGGLGDPLNYRLGISYLIQ</sequence>
<dbReference type="InterPro" id="IPR039426">
    <property type="entry name" value="TonB-dep_rcpt-like"/>
</dbReference>
<keyword evidence="9" id="KW-0406">Ion transport</keyword>
<dbReference type="GO" id="GO:0038023">
    <property type="term" value="F:signaling receptor activity"/>
    <property type="evidence" value="ECO:0007669"/>
    <property type="project" value="InterPro"/>
</dbReference>
<dbReference type="Gene3D" id="2.170.130.10">
    <property type="entry name" value="TonB-dependent receptor, plug domain"/>
    <property type="match status" value="1"/>
</dbReference>
<keyword evidence="3 14" id="KW-0813">Transport</keyword>
<dbReference type="PROSITE" id="PS52016">
    <property type="entry name" value="TONB_DEPENDENT_REC_3"/>
    <property type="match status" value="1"/>
</dbReference>
<dbReference type="SUPFAM" id="SSF49464">
    <property type="entry name" value="Carboxypeptidase regulatory domain-like"/>
    <property type="match status" value="1"/>
</dbReference>
<dbReference type="PATRIC" id="fig|188932.3.peg.45"/>
<dbReference type="GO" id="GO:0015344">
    <property type="term" value="F:siderophore uptake transmembrane transporter activity"/>
    <property type="evidence" value="ECO:0007669"/>
    <property type="project" value="TreeGrafter"/>
</dbReference>
<dbReference type="InterPro" id="IPR000531">
    <property type="entry name" value="Beta-barrel_TonB"/>
</dbReference>
<dbReference type="InterPro" id="IPR036942">
    <property type="entry name" value="Beta-barrel_TonB_sf"/>
</dbReference>
<evidence type="ECO:0000256" key="14">
    <source>
        <dbReference type="PROSITE-ProRule" id="PRU01360"/>
    </source>
</evidence>
<keyword evidence="11 14" id="KW-0472">Membrane</keyword>
<dbReference type="PANTHER" id="PTHR32552">
    <property type="entry name" value="FERRICHROME IRON RECEPTOR-RELATED"/>
    <property type="match status" value="1"/>
</dbReference>
<keyword evidence="10 15" id="KW-0798">TonB box</keyword>
<dbReference type="CDD" id="cd01347">
    <property type="entry name" value="ligand_gated_channel"/>
    <property type="match status" value="1"/>
</dbReference>
<evidence type="ECO:0000256" key="4">
    <source>
        <dbReference type="ARBA" id="ARBA00022452"/>
    </source>
</evidence>
<evidence type="ECO:0000256" key="5">
    <source>
        <dbReference type="ARBA" id="ARBA00022496"/>
    </source>
</evidence>
<keyword evidence="7" id="KW-0732">Signal</keyword>
<dbReference type="NCBIfam" id="TIGR01783">
    <property type="entry name" value="TonB-siderophor"/>
    <property type="match status" value="1"/>
</dbReference>
<dbReference type="GO" id="GO:0009279">
    <property type="term" value="C:cell outer membrane"/>
    <property type="evidence" value="ECO:0007669"/>
    <property type="project" value="UniProtKB-SubCell"/>
</dbReference>
<dbReference type="Pfam" id="PF13715">
    <property type="entry name" value="CarbopepD_reg_2"/>
    <property type="match status" value="1"/>
</dbReference>
<dbReference type="InterPro" id="IPR037066">
    <property type="entry name" value="Plug_dom_sf"/>
</dbReference>
<keyword evidence="19" id="KW-1185">Reference proteome</keyword>
<keyword evidence="13 14" id="KW-0998">Cell outer membrane</keyword>